<organism evidence="3 4">
    <name type="scientific">Paludisphaera mucosa</name>
    <dbReference type="NCBI Taxonomy" id="3030827"/>
    <lineage>
        <taxon>Bacteria</taxon>
        <taxon>Pseudomonadati</taxon>
        <taxon>Planctomycetota</taxon>
        <taxon>Planctomycetia</taxon>
        <taxon>Isosphaerales</taxon>
        <taxon>Isosphaeraceae</taxon>
        <taxon>Paludisphaera</taxon>
    </lineage>
</organism>
<dbReference type="RefSeq" id="WP_277864733.1">
    <property type="nucleotide sequence ID" value="NZ_JARRAG010000006.1"/>
</dbReference>
<reference evidence="3 4" key="1">
    <citation type="submission" date="2023-03" db="EMBL/GenBank/DDBJ databases">
        <title>Paludisphaera mucosa sp. nov. a novel planctomycete from northern fen.</title>
        <authorList>
            <person name="Ivanova A."/>
        </authorList>
    </citation>
    <scope>NUCLEOTIDE SEQUENCE [LARGE SCALE GENOMIC DNA]</scope>
    <source>
        <strain evidence="3 4">Pla2</strain>
    </source>
</reference>
<dbReference type="InterPro" id="IPR059226">
    <property type="entry name" value="Choice_anch_Q_dom"/>
</dbReference>
<name>A0ABT6FLF4_9BACT</name>
<dbReference type="SUPFAM" id="SSF49373">
    <property type="entry name" value="Invasin/intimin cell-adhesion fragments"/>
    <property type="match status" value="2"/>
</dbReference>
<dbReference type="InterPro" id="IPR002105">
    <property type="entry name" value="Dockerin_1_rpt"/>
</dbReference>
<protein>
    <recommendedName>
        <fullName evidence="1">Probable pectate lyase C</fullName>
    </recommendedName>
</protein>
<dbReference type="SMART" id="SM00635">
    <property type="entry name" value="BID_2"/>
    <property type="match status" value="2"/>
</dbReference>
<comment type="caution">
    <text evidence="3">The sequence shown here is derived from an EMBL/GenBank/DDBJ whole genome shotgun (WGS) entry which is preliminary data.</text>
</comment>
<dbReference type="InterPro" id="IPR008964">
    <property type="entry name" value="Invasin/intimin_cell_adhesion"/>
</dbReference>
<dbReference type="Pfam" id="PF00404">
    <property type="entry name" value="Dockerin_1"/>
    <property type="match status" value="1"/>
</dbReference>
<evidence type="ECO:0000313" key="3">
    <source>
        <dbReference type="EMBL" id="MDG3008412.1"/>
    </source>
</evidence>
<accession>A0ABT6FLF4</accession>
<dbReference type="InterPro" id="IPR018247">
    <property type="entry name" value="EF_Hand_1_Ca_BS"/>
</dbReference>
<dbReference type="Pfam" id="PF13229">
    <property type="entry name" value="Beta_helix"/>
    <property type="match status" value="4"/>
</dbReference>
<dbReference type="Gene3D" id="2.60.40.1080">
    <property type="match status" value="2"/>
</dbReference>
<dbReference type="PROSITE" id="PS51766">
    <property type="entry name" value="DOCKERIN"/>
    <property type="match status" value="1"/>
</dbReference>
<feature type="domain" description="Dockerin" evidence="2">
    <location>
        <begin position="1834"/>
        <end position="1902"/>
    </location>
</feature>
<dbReference type="PROSITE" id="PS00448">
    <property type="entry name" value="CLOS_CELLULOSOME_RPT"/>
    <property type="match status" value="1"/>
</dbReference>
<dbReference type="InterPro" id="IPR036439">
    <property type="entry name" value="Dockerin_dom_sf"/>
</dbReference>
<dbReference type="SUPFAM" id="SSF63446">
    <property type="entry name" value="Type I dockerin domain"/>
    <property type="match status" value="1"/>
</dbReference>
<dbReference type="InterPro" id="IPR006626">
    <property type="entry name" value="PbH1"/>
</dbReference>
<dbReference type="PROSITE" id="PS00018">
    <property type="entry name" value="EF_HAND_1"/>
    <property type="match status" value="1"/>
</dbReference>
<evidence type="ECO:0000256" key="1">
    <source>
        <dbReference type="ARBA" id="ARBA00016512"/>
    </source>
</evidence>
<dbReference type="Proteomes" id="UP001216907">
    <property type="component" value="Unassembled WGS sequence"/>
</dbReference>
<dbReference type="Gene3D" id="2.160.20.10">
    <property type="entry name" value="Single-stranded right-handed beta-helix, Pectin lyase-like"/>
    <property type="match status" value="4"/>
</dbReference>
<dbReference type="InterPro" id="IPR016134">
    <property type="entry name" value="Dockerin_dom"/>
</dbReference>
<dbReference type="InterPro" id="IPR012334">
    <property type="entry name" value="Pectin_lyas_fold"/>
</dbReference>
<dbReference type="InterPro" id="IPR011050">
    <property type="entry name" value="Pectin_lyase_fold/virulence"/>
</dbReference>
<dbReference type="CDD" id="cd14256">
    <property type="entry name" value="Dockerin_I"/>
    <property type="match status" value="1"/>
</dbReference>
<sequence>MRPTLTALEDRKLLSTFTVTNTLDDGSDGSLRWAIGQANANSGPDTIDFSNLFDTPQTIPLGGTELSLADTTGATRIDGPAPGVTIDGGWMSGVFRIEPSAAASLSNLRITGGMNIGGAGVLNAGTLTMTDCTISGNQSTFWGGAGLSNAGTATLMGCTISDNSAYAFIYGGGGVYNNFGSTLSLTNCTVSGNSVTGRRQGTGTGLYSLYGGTLSLTNCTVSGNADSGVVIRGSTTTAVNTIIAGNGYDSTDLVGPLTPASTNNLIAVDARLAPLGDYGGPTRTMPLLPGSPAIDAGTTAGAPATDQRGVARVGGVDVGAFESRGFTIVATSGGGQTSGGAFAAPLVATVAANDPTEPVAGGLVTFSSPTPGPGAIFSGNPATIGVDGTASATASSNFIGGSYFVTAVAAGVSGTASFELTNDGLVSIKVVASVADPTLALGVSGRFSAVGVFADGSTVDLTNSVTWASADVSVAAIGADGLATALAVGSTGITASFVGITSPADVLSVIAPSYVVDTADDSFGFYDGTTSLREALAGANAAAGGQAITFDAAAFATARTIVLALGRLEFSDASGATTIAGPAAGLTIDAAGAGRVFQVDESAGAYLDGLTITGGREAAGGGVLNLGALTMVDCTISGNSTFNGSGGGLLNASGAATLIGCTITGNNAAVYFMYGYGGGGVMNQNGTLSLTNCTIAGNSVSGFGGSGGGLNSLNGTATLINCTVAGNFSGGVVINDATATAVNTIIAGNDYNLSGSLDPASTNNLIAVDARLAPLGDYGGPTRTMPLLPGSPAIDAGTTAGAPATDQRGVARVGGVDVGAFESRGFTIVATSGGGQTSGGAFAAPLVATVAANDPTEPVAGGLVTFSSPTPGPGAIFSGNPATIGVDGTASATASSNFIGGSYFVTAVAAGVSGTASFELTNDGLVSIKVVASVADPTLALGVSGRFSAVGVFADGSTVDLTNSVTWASADVSVAAIGADGLATALAVGSTGITASFVGITSPADVLSVIAPSYVVDTADDSFGFYDGTTSLREALAGANAAAGGQAITFDAAAFATARTIVLALGRLEFSDASGATTIAGPAAGLTIDAAGAGRVFQVDESAGAYLDGLTITGGREAAGGGVLNLGALTMVDCTISGNSTFNGSGGGLLNASGAATLIGCTITGNDSTVYSYGVGGGGVMNYRGTLAMTDCTISGNSASGWAWGGGLTSLYGTATLTDCVVNDNSGDGVVIIADASGSDGSAALTDCTISGNSGRGLSNSSGTVAAVGVTINGNGGSGLSNDSGKVTAIDCTISGNSGGVLTSGFYGGYFGTTTLTGCLISGNASSSSGGGVATSAYGTTNLTNCTVAGNASSSSGGGLCTTGASAVTNLTDCTVSGNTASSSGGGIATTARGTTNLTNCTVAGNAASFNGGGVVTVGVSAVTNLTDCTVSGNVAGNGGGGLATASRGAILAVNTTIAGNAAATFGGGAWSSGALPTLRLINCTVSGNSAGASGGGLYSTFSGVAGTMALTNTIVAGNTGPDGAPSDIKGNAPVSGVNNLIGVGGSGGLIDGIDGNLVDVAMALLAPLGDYGGPTQTMPLLPGGPGLDAGTSTGAPTTDQRGLGRVGGVDIGAFESQGFKIAPIAGATPQTSLVDTPFGNPLAVSVTALNSVEPVDGGMIRFLNVSNGHGRNAVTLSSEFAVVADGRASVTATAGDSAGPATVRAFPGGENGSARFDLTIVADMVAGVSVGWGTQTAGLVTAPDGVQLLPVGRKSTIDWAGIKSISVTIAGGGSVSASDVVVKGVNVADYGPVTVIDLGGGTFLVTLARPINEADRVTITISNPTIGTYTRRLDVLPGDINDDGTVNAADVNFMKSYLAGQPNVLGGIDPVFFDLNGDGIVTSADYLVLTKAIGKKKTKLP</sequence>
<evidence type="ECO:0000313" key="4">
    <source>
        <dbReference type="Proteomes" id="UP001216907"/>
    </source>
</evidence>
<dbReference type="SUPFAM" id="SSF51126">
    <property type="entry name" value="Pectin lyase-like"/>
    <property type="match status" value="4"/>
</dbReference>
<dbReference type="InterPro" id="IPR039448">
    <property type="entry name" value="Beta_helix"/>
</dbReference>
<dbReference type="PANTHER" id="PTHR11319">
    <property type="entry name" value="G PROTEIN-COUPLED RECEPTOR-RELATED"/>
    <property type="match status" value="1"/>
</dbReference>
<keyword evidence="4" id="KW-1185">Reference proteome</keyword>
<dbReference type="InterPro" id="IPR003343">
    <property type="entry name" value="Big_2"/>
</dbReference>
<gene>
    <name evidence="3" type="ORF">PZE19_31995</name>
</gene>
<dbReference type="Gene3D" id="1.10.1330.10">
    <property type="entry name" value="Dockerin domain"/>
    <property type="match status" value="1"/>
</dbReference>
<dbReference type="SMART" id="SM00710">
    <property type="entry name" value="PbH1"/>
    <property type="match status" value="19"/>
</dbReference>
<dbReference type="EMBL" id="JARRAG010000006">
    <property type="protein sequence ID" value="MDG3008412.1"/>
    <property type="molecule type" value="Genomic_DNA"/>
</dbReference>
<dbReference type="NCBIfam" id="NF041518">
    <property type="entry name" value="choice_anch_Q"/>
    <property type="match status" value="3"/>
</dbReference>
<proteinExistence type="predicted"/>
<evidence type="ECO:0000259" key="2">
    <source>
        <dbReference type="PROSITE" id="PS51766"/>
    </source>
</evidence>
<dbReference type="PANTHER" id="PTHR11319:SF35">
    <property type="entry name" value="OUTER MEMBRANE PROTEIN PMPC-RELATED"/>
    <property type="match status" value="1"/>
</dbReference>